<organism evidence="1 2">
    <name type="scientific">Vreelandella sulfidaeris</name>
    <dbReference type="NCBI Taxonomy" id="115553"/>
    <lineage>
        <taxon>Bacteria</taxon>
        <taxon>Pseudomonadati</taxon>
        <taxon>Pseudomonadota</taxon>
        <taxon>Gammaproteobacteria</taxon>
        <taxon>Oceanospirillales</taxon>
        <taxon>Halomonadaceae</taxon>
        <taxon>Vreelandella</taxon>
    </lineage>
</organism>
<sequence>MSQNSLSPSFDPTLTGEKDLGYMLHDIDFANGKTSRFFRAKMQDGVIEVPPFQEALA</sequence>
<reference evidence="1 2" key="1">
    <citation type="journal article" date="2019" name="Microbiol. Resour. Announc.">
        <title>Complete Genome Sequence of Halomonas sulfidaeris Strain Esulfide1 Isolated from a Metal Sulfide Rock at a Depth of 2,200 Meters, Obtained Using Nanopore Sequencing.</title>
        <authorList>
            <person name="Saito M."/>
            <person name="Nishigata A."/>
            <person name="Galipon J."/>
            <person name="Arakawa K."/>
        </authorList>
    </citation>
    <scope>NUCLEOTIDE SEQUENCE [LARGE SCALE GENOMIC DNA]</scope>
    <source>
        <strain evidence="1 2">ATCC BAA-803</strain>
    </source>
</reference>
<gene>
    <name evidence="1" type="ORF">HSBAA_42090</name>
</gene>
<dbReference type="KEGG" id="hsr:HSBAA_42090"/>
<dbReference type="Proteomes" id="UP000320231">
    <property type="component" value="Chromosome"/>
</dbReference>
<protein>
    <submittedName>
        <fullName evidence="1">Uncharacterized protein</fullName>
    </submittedName>
</protein>
<evidence type="ECO:0000313" key="2">
    <source>
        <dbReference type="Proteomes" id="UP000320231"/>
    </source>
</evidence>
<name>A0A455UC88_9GAMM</name>
<accession>A0A455UC88</accession>
<evidence type="ECO:0000313" key="1">
    <source>
        <dbReference type="EMBL" id="BBI62903.1"/>
    </source>
</evidence>
<dbReference type="Gene3D" id="3.30.70.2660">
    <property type="match status" value="1"/>
</dbReference>
<dbReference type="EMBL" id="AP019514">
    <property type="protein sequence ID" value="BBI62903.1"/>
    <property type="molecule type" value="Genomic_DNA"/>
</dbReference>
<proteinExistence type="predicted"/>
<dbReference type="AlphaFoldDB" id="A0A455UC88"/>